<dbReference type="EMBL" id="PIQO01000016">
    <property type="protein sequence ID" value="PKR83682.1"/>
    <property type="molecule type" value="Genomic_DNA"/>
</dbReference>
<dbReference type="OrthoDB" id="2941627at2"/>
<keyword evidence="3" id="KW-1185">Reference proteome</keyword>
<evidence type="ECO:0000313" key="3">
    <source>
        <dbReference type="Proteomes" id="UP000233440"/>
    </source>
</evidence>
<keyword evidence="1" id="KW-0472">Membrane</keyword>
<dbReference type="AlphaFoldDB" id="A0A2N3LGC5"/>
<protein>
    <recommendedName>
        <fullName evidence="4">DUF624 domain-containing protein</fullName>
    </recommendedName>
</protein>
<sequence length="199" mass="23426">MKNKLIHFIDQFSQYSIIGLYFWLFMFRSGFIYGFFPAAIGLIKSIRELSREDGNTSVKAIYTNAFHEFKQQKWVSFLLFLFTGISLMSLYSFLFTEYPFLGFIQIPLIILTCMLWIFSVYSVYFLSQEEKKSNNIKWIYALAFDTCIRRPINSVVICLTLLALCLLIKINLIVFIFFAPPLFVMLTKRIVYIPSILLR</sequence>
<feature type="transmembrane region" description="Helical" evidence="1">
    <location>
        <begin position="74"/>
        <end position="94"/>
    </location>
</feature>
<dbReference type="Pfam" id="PF04854">
    <property type="entry name" value="DUF624"/>
    <property type="match status" value="1"/>
</dbReference>
<evidence type="ECO:0000313" key="2">
    <source>
        <dbReference type="EMBL" id="PKR83682.1"/>
    </source>
</evidence>
<dbReference type="Proteomes" id="UP000233440">
    <property type="component" value="Unassembled WGS sequence"/>
</dbReference>
<gene>
    <name evidence="2" type="ORF">CWO92_18010</name>
</gene>
<keyword evidence="1" id="KW-1133">Transmembrane helix</keyword>
<reference evidence="2 3" key="1">
    <citation type="submission" date="2017-11" db="EMBL/GenBank/DDBJ databases">
        <title>Bacillus camelliae sp. nov., isolated from pu'er tea.</title>
        <authorList>
            <person name="Niu L."/>
        </authorList>
    </citation>
    <scope>NUCLEOTIDE SEQUENCE [LARGE SCALE GENOMIC DNA]</scope>
    <source>
        <strain evidence="2 3">7578-1</strain>
    </source>
</reference>
<name>A0A2N3LGC5_9BACI</name>
<organism evidence="2 3">
    <name type="scientific">Heyndrickxia camelliae</name>
    <dbReference type="NCBI Taxonomy" id="1707093"/>
    <lineage>
        <taxon>Bacteria</taxon>
        <taxon>Bacillati</taxon>
        <taxon>Bacillota</taxon>
        <taxon>Bacilli</taxon>
        <taxon>Bacillales</taxon>
        <taxon>Bacillaceae</taxon>
        <taxon>Heyndrickxia</taxon>
    </lineage>
</organism>
<accession>A0A2N3LGC5</accession>
<dbReference type="InterPro" id="IPR006938">
    <property type="entry name" value="DUF624"/>
</dbReference>
<comment type="caution">
    <text evidence="2">The sequence shown here is derived from an EMBL/GenBank/DDBJ whole genome shotgun (WGS) entry which is preliminary data.</text>
</comment>
<feature type="transmembrane region" description="Helical" evidence="1">
    <location>
        <begin position="155"/>
        <end position="179"/>
    </location>
</feature>
<evidence type="ECO:0008006" key="4">
    <source>
        <dbReference type="Google" id="ProtNLM"/>
    </source>
</evidence>
<feature type="transmembrane region" description="Helical" evidence="1">
    <location>
        <begin position="100"/>
        <end position="126"/>
    </location>
</feature>
<proteinExistence type="predicted"/>
<keyword evidence="1" id="KW-0812">Transmembrane</keyword>
<feature type="transmembrane region" description="Helical" evidence="1">
    <location>
        <begin position="20"/>
        <end position="43"/>
    </location>
</feature>
<evidence type="ECO:0000256" key="1">
    <source>
        <dbReference type="SAM" id="Phobius"/>
    </source>
</evidence>